<dbReference type="EMBL" id="PGCI01000641">
    <property type="protein sequence ID" value="PLW23146.1"/>
    <property type="molecule type" value="Genomic_DNA"/>
</dbReference>
<dbReference type="Proteomes" id="UP000235388">
    <property type="component" value="Unassembled WGS sequence"/>
</dbReference>
<name>A0A2N5VNR2_9BASI</name>
<evidence type="ECO:0000313" key="2">
    <source>
        <dbReference type="EMBL" id="PLW23146.1"/>
    </source>
</evidence>
<dbReference type="EMBL" id="PGCI01000004">
    <property type="protein sequence ID" value="PLW51631.1"/>
    <property type="molecule type" value="Genomic_DNA"/>
</dbReference>
<dbReference type="AlphaFoldDB" id="A0A2N5VNR2"/>
<organism evidence="3 5">
    <name type="scientific">Puccinia coronata f. sp. avenae</name>
    <dbReference type="NCBI Taxonomy" id="200324"/>
    <lineage>
        <taxon>Eukaryota</taxon>
        <taxon>Fungi</taxon>
        <taxon>Dikarya</taxon>
        <taxon>Basidiomycota</taxon>
        <taxon>Pucciniomycotina</taxon>
        <taxon>Pucciniomycetes</taxon>
        <taxon>Pucciniales</taxon>
        <taxon>Pucciniaceae</taxon>
        <taxon>Puccinia</taxon>
    </lineage>
</organism>
<proteinExistence type="predicted"/>
<comment type="caution">
    <text evidence="3">The sequence shown here is derived from an EMBL/GenBank/DDBJ whole genome shotgun (WGS) entry which is preliminary data.</text>
</comment>
<gene>
    <name evidence="1" type="ORF">PCANC_14954</name>
    <name evidence="3" type="ORF">PCASD_00573</name>
    <name evidence="2" type="ORF">PCASD_16512</name>
</gene>
<sequence>MTLDPLASYHGWWGSGARKFLLSTEKGRRPAGWEIPGMVSGPKVFSLPAGGIAVRRNLLLCRRFCPLVPGAVSPRLRRMERLLPHAALRRVSPAEGSLDFWRSLSAAPLREQNAIQSTQAKDGSATVYGETLVQSHFSPGSKKTSGKSVSMAAKPDSLWAANLKHAIHVPSSN</sequence>
<evidence type="ECO:0000313" key="1">
    <source>
        <dbReference type="EMBL" id="PLW19587.1"/>
    </source>
</evidence>
<protein>
    <submittedName>
        <fullName evidence="3">Uncharacterized protein</fullName>
    </submittedName>
</protein>
<dbReference type="EMBL" id="PGCJ01000810">
    <property type="protein sequence ID" value="PLW19587.1"/>
    <property type="molecule type" value="Genomic_DNA"/>
</dbReference>
<dbReference type="Proteomes" id="UP000235392">
    <property type="component" value="Unassembled WGS sequence"/>
</dbReference>
<reference evidence="4 5" key="1">
    <citation type="submission" date="2017-11" db="EMBL/GenBank/DDBJ databases">
        <title>De novo assembly and phasing of dikaryotic genomes from two isolates of Puccinia coronata f. sp. avenae, the causal agent of oat crown rust.</title>
        <authorList>
            <person name="Miller M.E."/>
            <person name="Zhang Y."/>
            <person name="Omidvar V."/>
            <person name="Sperschneider J."/>
            <person name="Schwessinger B."/>
            <person name="Raley C."/>
            <person name="Palmer J.M."/>
            <person name="Garnica D."/>
            <person name="Upadhyaya N."/>
            <person name="Rathjen J."/>
            <person name="Taylor J.M."/>
            <person name="Park R.F."/>
            <person name="Dodds P.N."/>
            <person name="Hirsch C.D."/>
            <person name="Kianian S.F."/>
            <person name="Figueroa M."/>
        </authorList>
    </citation>
    <scope>NUCLEOTIDE SEQUENCE [LARGE SCALE GENOMIC DNA]</scope>
    <source>
        <strain evidence="1">12NC29</strain>
        <strain evidence="3">12SD80</strain>
    </source>
</reference>
<evidence type="ECO:0000313" key="4">
    <source>
        <dbReference type="Proteomes" id="UP000235388"/>
    </source>
</evidence>
<accession>A0A2N5VNR2</accession>
<evidence type="ECO:0000313" key="3">
    <source>
        <dbReference type="EMBL" id="PLW51631.1"/>
    </source>
</evidence>
<keyword evidence="4" id="KW-1185">Reference proteome</keyword>
<evidence type="ECO:0000313" key="5">
    <source>
        <dbReference type="Proteomes" id="UP000235392"/>
    </source>
</evidence>